<feature type="compositionally biased region" description="Polar residues" evidence="1">
    <location>
        <begin position="458"/>
        <end position="474"/>
    </location>
</feature>
<accession>A0A5B0N2C4</accession>
<feature type="region of interest" description="Disordered" evidence="1">
    <location>
        <begin position="501"/>
        <end position="563"/>
    </location>
</feature>
<gene>
    <name evidence="2" type="ORF">PGT21_011456</name>
    <name evidence="3" type="ORF">PGTUg99_028054</name>
</gene>
<proteinExistence type="predicted"/>
<sequence length="641" mass="72612">MDSCIHPLSVIPFSDIPLPPPPAEAISLTPDSLWSWFLFSLGWHEPALPKAVIRNVRKRFESIPLALRCRLIRRDLLPHRVHPPDSFRADELSVSILYRITAAIRQLAVRSAHRLYRNPAHNPVDSYADEHQLWLPEAELNWLRMREGMREAAEGKCIDFPISMRFMLCHPQRPTDPAQGRFGQMRIMTLDSRANLDGRLDDEDYMNGSDPQYDGFWPLQFHPPSHNFQNSMSSTISFSRSRNGLGIQLPDSLGRLGRSWIENAIWGPKNRVLFQKECADKDVGILLWPSFPEDRHPTPRIPVYFDDVVELVDGDRLLIFVGPKRGLDDAVVQIDIECNWASQTDIRCEYANKKYVYPNPCERSVKHSFPFTLSLIFFPPNTRNASSVFPPSYNITERIFQQFLSRYPFCVQRPINRPTTTFDPLPLQEFVRPQSEFTATPAVDEAWRQPIKPRRSATRATQSQPKPRTEAGSTIVTVEVLETLEYVEESAVEDGSVIMDPVAGSSSALGSKKTKRKRGDSLTPSSPSEDSDEESRVSNKPRRSAPRATESQRRAEEDASSVKIEILETLEYVEQAATELNVGGGRVPMADITADPPAVDPTVGTPSPRASRTSKRKRNEPPQSSPSEHSKRTRRGENTQE</sequence>
<dbReference type="Proteomes" id="UP000324748">
    <property type="component" value="Unassembled WGS sequence"/>
</dbReference>
<keyword evidence="4" id="KW-1185">Reference proteome</keyword>
<dbReference type="AlphaFoldDB" id="A0A5B0N2C4"/>
<dbReference type="EMBL" id="VSWC01000119">
    <property type="protein sequence ID" value="KAA1082716.1"/>
    <property type="molecule type" value="Genomic_DNA"/>
</dbReference>
<evidence type="ECO:0000256" key="1">
    <source>
        <dbReference type="SAM" id="MobiDB-lite"/>
    </source>
</evidence>
<name>A0A5B0N2C4_PUCGR</name>
<dbReference type="Proteomes" id="UP000325313">
    <property type="component" value="Unassembled WGS sequence"/>
</dbReference>
<dbReference type="OrthoDB" id="2506838at2759"/>
<evidence type="ECO:0000313" key="2">
    <source>
        <dbReference type="EMBL" id="KAA1082716.1"/>
    </source>
</evidence>
<protein>
    <submittedName>
        <fullName evidence="2">Uncharacterized protein</fullName>
    </submittedName>
</protein>
<feature type="region of interest" description="Disordered" evidence="1">
    <location>
        <begin position="441"/>
        <end position="474"/>
    </location>
</feature>
<reference evidence="4 5" key="1">
    <citation type="submission" date="2019-05" db="EMBL/GenBank/DDBJ databases">
        <title>Emergence of the Ug99 lineage of the wheat stem rust pathogen through somatic hybridization.</title>
        <authorList>
            <person name="Li F."/>
            <person name="Upadhyaya N.M."/>
            <person name="Sperschneider J."/>
            <person name="Matny O."/>
            <person name="Nguyen-Phuc H."/>
            <person name="Mago R."/>
            <person name="Raley C."/>
            <person name="Miller M.E."/>
            <person name="Silverstein K.A.T."/>
            <person name="Henningsen E."/>
            <person name="Hirsch C.D."/>
            <person name="Visser B."/>
            <person name="Pretorius Z.A."/>
            <person name="Steffenson B.J."/>
            <person name="Schwessinger B."/>
            <person name="Dodds P.N."/>
            <person name="Figueroa M."/>
        </authorList>
    </citation>
    <scope>NUCLEOTIDE SEQUENCE [LARGE SCALE GENOMIC DNA]</scope>
    <source>
        <strain evidence="2">21-0</strain>
        <strain evidence="3 5">Ug99</strain>
    </source>
</reference>
<evidence type="ECO:0000313" key="5">
    <source>
        <dbReference type="Proteomes" id="UP000325313"/>
    </source>
</evidence>
<feature type="region of interest" description="Disordered" evidence="1">
    <location>
        <begin position="582"/>
        <end position="641"/>
    </location>
</feature>
<comment type="caution">
    <text evidence="2">The sequence shown here is derived from an EMBL/GenBank/DDBJ whole genome shotgun (WGS) entry which is preliminary data.</text>
</comment>
<evidence type="ECO:0000313" key="4">
    <source>
        <dbReference type="Proteomes" id="UP000324748"/>
    </source>
</evidence>
<evidence type="ECO:0000313" key="3">
    <source>
        <dbReference type="EMBL" id="KAA1088082.1"/>
    </source>
</evidence>
<organism evidence="2 4">
    <name type="scientific">Puccinia graminis f. sp. tritici</name>
    <dbReference type="NCBI Taxonomy" id="56615"/>
    <lineage>
        <taxon>Eukaryota</taxon>
        <taxon>Fungi</taxon>
        <taxon>Dikarya</taxon>
        <taxon>Basidiomycota</taxon>
        <taxon>Pucciniomycotina</taxon>
        <taxon>Pucciniomycetes</taxon>
        <taxon>Pucciniales</taxon>
        <taxon>Pucciniaceae</taxon>
        <taxon>Puccinia</taxon>
    </lineage>
</organism>
<dbReference type="EMBL" id="VDEP01000408">
    <property type="protein sequence ID" value="KAA1088082.1"/>
    <property type="molecule type" value="Genomic_DNA"/>
</dbReference>